<evidence type="ECO:0000256" key="1">
    <source>
        <dbReference type="SAM" id="Phobius"/>
    </source>
</evidence>
<keyword evidence="1" id="KW-0472">Membrane</keyword>
<keyword evidence="1" id="KW-0812">Transmembrane</keyword>
<dbReference type="Proteomes" id="UP001279553">
    <property type="component" value="Unassembled WGS sequence"/>
</dbReference>
<proteinExistence type="predicted"/>
<dbReference type="AlphaFoldDB" id="A0AAW9DKZ8"/>
<evidence type="ECO:0008006" key="5">
    <source>
        <dbReference type="Google" id="ProtNLM"/>
    </source>
</evidence>
<feature type="transmembrane region" description="Helical" evidence="1">
    <location>
        <begin position="116"/>
        <end position="137"/>
    </location>
</feature>
<name>A0AAW9DKZ8_ACIAO</name>
<sequence length="220" mass="23382">MSDPVIELVETLKAVRLEVAAISQKIDTKAATPAQLAELAKAVKAANPTDLASAIETAAVQAGRTIATAVRTESTKLSTTATNLASHETSLKEAIENIAATGEAIRKASFWLNFRAIMVLAVAVLLVGGGSFLSLAWQRHERVSLRTQEIALRAQIQTDKANLAALKAKGGNIHLGECGPENRLCVQVSPDQLGPNRAHAMTWYDAHKPLGPHYVIVAGH</sequence>
<keyword evidence="4" id="KW-1185">Reference proteome</keyword>
<dbReference type="EMBL" id="JAWXYB010000016">
    <property type="protein sequence ID" value="MDX5929657.1"/>
    <property type="molecule type" value="Genomic_DNA"/>
</dbReference>
<comment type="caution">
    <text evidence="3">The sequence shown here is derived from an EMBL/GenBank/DDBJ whole genome shotgun (WGS) entry which is preliminary data.</text>
</comment>
<evidence type="ECO:0000313" key="4">
    <source>
        <dbReference type="Proteomes" id="UP001279553"/>
    </source>
</evidence>
<accession>A0AAW9DKZ8</accession>
<keyword evidence="1" id="KW-1133">Transmembrane helix</keyword>
<organism evidence="3 4">
    <name type="scientific">Acidiphilium acidophilum</name>
    <name type="common">Thiobacillus acidophilus</name>
    <dbReference type="NCBI Taxonomy" id="76588"/>
    <lineage>
        <taxon>Bacteria</taxon>
        <taxon>Pseudomonadati</taxon>
        <taxon>Pseudomonadota</taxon>
        <taxon>Alphaproteobacteria</taxon>
        <taxon>Acetobacterales</taxon>
        <taxon>Acidocellaceae</taxon>
        <taxon>Acidiphilium</taxon>
    </lineage>
</organism>
<gene>
    <name evidence="2" type="ORF">SIL87_02600</name>
    <name evidence="3" type="ORF">SIL87_02645</name>
</gene>
<evidence type="ECO:0000313" key="3">
    <source>
        <dbReference type="EMBL" id="MDX5929666.1"/>
    </source>
</evidence>
<evidence type="ECO:0000313" key="2">
    <source>
        <dbReference type="EMBL" id="MDX5929657.1"/>
    </source>
</evidence>
<dbReference type="EMBL" id="JAWXYB010000016">
    <property type="protein sequence ID" value="MDX5929666.1"/>
    <property type="molecule type" value="Genomic_DNA"/>
</dbReference>
<protein>
    <recommendedName>
        <fullName evidence="5">Mobilization protein</fullName>
    </recommendedName>
</protein>
<reference evidence="3 4" key="1">
    <citation type="submission" date="2023-11" db="EMBL/GenBank/DDBJ databases">
        <title>MicrobeMod: A computational toolkit for identifying prokaryotic methylation and restriction-modification with nanopore sequencing.</title>
        <authorList>
            <person name="Crits-Christoph A."/>
            <person name="Kang S.C."/>
            <person name="Lee H."/>
            <person name="Ostrov N."/>
        </authorList>
    </citation>
    <scope>NUCLEOTIDE SEQUENCE [LARGE SCALE GENOMIC DNA]</scope>
    <source>
        <strain evidence="3 4">DSMZ 700</strain>
    </source>
</reference>
<dbReference type="RefSeq" id="WP_319612695.1">
    <property type="nucleotide sequence ID" value="NZ_JAWXYB010000016.1"/>
</dbReference>